<dbReference type="Proteomes" id="UP001209570">
    <property type="component" value="Unassembled WGS sequence"/>
</dbReference>
<dbReference type="EMBL" id="JAKCXM010000008">
    <property type="protein sequence ID" value="KAJ0408841.1"/>
    <property type="molecule type" value="Genomic_DNA"/>
</dbReference>
<sequence length="120" mass="13294">MIEFSITQREAQQTEGANTAHHIDLGAEFDAFPRFVDAGVEEEEDDDGDDKDDDDDDDEDGGVIDIESDDDDDDADDDDNEDEAVWNDCEWESDLLRAFRILRAADTTATATVTVTSVTV</sequence>
<keyword evidence="3" id="KW-1185">Reference proteome</keyword>
<name>A0AAD5LSD3_PYTIN</name>
<evidence type="ECO:0000256" key="1">
    <source>
        <dbReference type="SAM" id="MobiDB-lite"/>
    </source>
</evidence>
<evidence type="ECO:0000313" key="2">
    <source>
        <dbReference type="EMBL" id="KAJ0408841.1"/>
    </source>
</evidence>
<evidence type="ECO:0000313" key="3">
    <source>
        <dbReference type="Proteomes" id="UP001209570"/>
    </source>
</evidence>
<feature type="region of interest" description="Disordered" evidence="1">
    <location>
        <begin position="37"/>
        <end position="87"/>
    </location>
</feature>
<dbReference type="AlphaFoldDB" id="A0AAD5LSD3"/>
<gene>
    <name evidence="2" type="ORF">P43SY_000737</name>
</gene>
<feature type="compositionally biased region" description="Acidic residues" evidence="1">
    <location>
        <begin position="39"/>
        <end position="87"/>
    </location>
</feature>
<protein>
    <submittedName>
        <fullName evidence="2">Uncharacterized protein</fullName>
    </submittedName>
</protein>
<reference evidence="2" key="1">
    <citation type="submission" date="2021-12" db="EMBL/GenBank/DDBJ databases">
        <title>Prjna785345.</title>
        <authorList>
            <person name="Rujirawat T."/>
            <person name="Krajaejun T."/>
        </authorList>
    </citation>
    <scope>NUCLEOTIDE SEQUENCE</scope>
    <source>
        <strain evidence="2">Pi057C3</strain>
    </source>
</reference>
<proteinExistence type="predicted"/>
<accession>A0AAD5LSD3</accession>
<organism evidence="2 3">
    <name type="scientific">Pythium insidiosum</name>
    <name type="common">Pythiosis disease agent</name>
    <dbReference type="NCBI Taxonomy" id="114742"/>
    <lineage>
        <taxon>Eukaryota</taxon>
        <taxon>Sar</taxon>
        <taxon>Stramenopiles</taxon>
        <taxon>Oomycota</taxon>
        <taxon>Peronosporomycetes</taxon>
        <taxon>Pythiales</taxon>
        <taxon>Pythiaceae</taxon>
        <taxon>Pythium</taxon>
    </lineage>
</organism>
<comment type="caution">
    <text evidence="2">The sequence shown here is derived from an EMBL/GenBank/DDBJ whole genome shotgun (WGS) entry which is preliminary data.</text>
</comment>